<evidence type="ECO:0000313" key="10">
    <source>
        <dbReference type="Proteomes" id="UP000433532"/>
    </source>
</evidence>
<reference evidence="5 9" key="4">
    <citation type="submission" date="2017-08" db="EMBL/GenBank/DDBJ databases">
        <authorList>
            <person name="Feschi L."/>
            <person name="Jeukens J."/>
            <person name="Emond-Rheault J.-G."/>
            <person name="Kukavica-Ibrulj I."/>
            <person name="Boyle B."/>
            <person name="Levesque R.C."/>
        </authorList>
    </citation>
    <scope>NUCLEOTIDE SEQUENCE [LARGE SCALE GENOMIC DNA]</scope>
    <source>
        <strain evidence="5 9">PA-W36</strain>
    </source>
</reference>
<dbReference type="OMA" id="WHYGKNE"/>
<dbReference type="InterPro" id="IPR011051">
    <property type="entry name" value="RmlC_Cupin_sf"/>
</dbReference>
<dbReference type="KEGG" id="paeb:NCGM1900_0053"/>
<reference evidence="5 9" key="5">
    <citation type="submission" date="2019-01" db="EMBL/GenBank/DDBJ databases">
        <title>The Pseudomonas aeruginosa pan-genome provides new insights on its population structure, horizontal gene transfer and pathogenicity.</title>
        <authorList>
            <person name="Freschi L."/>
            <person name="Vincent A.T."/>
            <person name="Jeukens J."/>
            <person name="Emond-Rheault J.-G."/>
            <person name="Kukavica-Ibrulj I."/>
            <person name="Dupont M.-J."/>
            <person name="Charette S.J."/>
            <person name="Boyle B."/>
            <person name="Levesque R.C."/>
        </authorList>
    </citation>
    <scope>NUCLEOTIDE SEQUENCE [LARGE SCALE GENOMIC DNA]</scope>
    <source>
        <strain evidence="5 9">PA-W36</strain>
    </source>
</reference>
<reference evidence="6" key="7">
    <citation type="submission" date="2023-06" db="EMBL/GenBank/DDBJ databases">
        <authorList>
            <consortium name="Clinical and Environmental Microbiology Branch: Whole genome sequencing antimicrobial resistance pathogens in the healthcare setting"/>
        </authorList>
    </citation>
    <scope>NUCLEOTIDE SEQUENCE</scope>
    <source>
        <strain evidence="6">2021CK-01020</strain>
    </source>
</reference>
<gene>
    <name evidence="4" type="ORF">CAZ10_15455</name>
    <name evidence="3" type="ORF">GNQ48_28235</name>
    <name evidence="5" type="ORF">IPC1295_26355</name>
    <name evidence="6" type="ORF">L4V69_03460</name>
    <name evidence="2" type="ORF">PAERUG_P19_London_7_VIM_2_05_10_06247</name>
</gene>
<feature type="region of interest" description="Disordered" evidence="1">
    <location>
        <begin position="1"/>
        <end position="22"/>
    </location>
</feature>
<proteinExistence type="predicted"/>
<evidence type="ECO:0000256" key="1">
    <source>
        <dbReference type="SAM" id="MobiDB-lite"/>
    </source>
</evidence>
<dbReference type="EMBL" id="WOAD01000037">
    <property type="protein sequence ID" value="MUI38895.1"/>
    <property type="molecule type" value="Genomic_DNA"/>
</dbReference>
<dbReference type="CDD" id="cd02236">
    <property type="entry name" value="cupin_CV2614-like"/>
    <property type="match status" value="1"/>
</dbReference>
<dbReference type="Proteomes" id="UP000194857">
    <property type="component" value="Unassembled WGS sequence"/>
</dbReference>
<dbReference type="InterPro" id="IPR014710">
    <property type="entry name" value="RmlC-like_jellyroll"/>
</dbReference>
<dbReference type="Proteomes" id="UP000433532">
    <property type="component" value="Unassembled WGS sequence"/>
</dbReference>
<reference evidence="2" key="1">
    <citation type="submission" date="2015-06" db="EMBL/GenBank/DDBJ databases">
        <authorList>
            <person name="Radhakrishnan R."/>
            <person name="Underwood A."/>
            <person name="Al-Shahib A."/>
        </authorList>
    </citation>
    <scope>NUCLEOTIDE SEQUENCE</scope>
    <source>
        <strain evidence="2">P19_London_7_VIM_2_05_10</strain>
    </source>
</reference>
<dbReference type="Proteomes" id="UP000045039">
    <property type="component" value="Unassembled WGS sequence"/>
</dbReference>
<reference evidence="7" key="2">
    <citation type="submission" date="2015-06" db="EMBL/GenBank/DDBJ databases">
        <authorList>
            <person name="Radhakrishnan Rajesh"/>
            <person name="Underwood Anthony"/>
            <person name="Al-Shahib Ali"/>
        </authorList>
    </citation>
    <scope>NUCLEOTIDE SEQUENCE [LARGE SCALE GENOMIC DNA]</scope>
    <source>
        <strain evidence="7">P19_London_7_VIM_2_05_10</strain>
    </source>
</reference>
<reference evidence="3 10" key="6">
    <citation type="submission" date="2019-11" db="EMBL/GenBank/DDBJ databases">
        <title>Genomes of ocular Pseudomonas aeruginosa isolates.</title>
        <authorList>
            <person name="Khan M."/>
            <person name="Rice S.A."/>
            <person name="Willcox M.D.P."/>
            <person name="Stapleton F."/>
        </authorList>
    </citation>
    <scope>NUCLEOTIDE SEQUENCE [LARGE SCALE GENOMIC DNA]</scope>
    <source>
        <strain evidence="3 10">PA221</strain>
    </source>
</reference>
<evidence type="ECO:0000313" key="9">
    <source>
        <dbReference type="Proteomes" id="UP000284767"/>
    </source>
</evidence>
<evidence type="ECO:0000313" key="5">
    <source>
        <dbReference type="EMBL" id="RPM08663.1"/>
    </source>
</evidence>
<evidence type="ECO:0000313" key="4">
    <source>
        <dbReference type="EMBL" id="OTI61272.1"/>
    </source>
</evidence>
<reference evidence="4 8" key="3">
    <citation type="submission" date="2017-05" db="EMBL/GenBank/DDBJ databases">
        <authorList>
            <person name="Song R."/>
            <person name="Chenine A.L."/>
            <person name="Ruprecht R.M."/>
        </authorList>
    </citation>
    <scope>NUCLEOTIDE SEQUENCE [LARGE SCALE GENOMIC DNA]</scope>
    <source>
        <strain evidence="4 8">S567_C10_BS</strain>
    </source>
</reference>
<sequence>MDLRPSHVHVFPPSRDLPAATSPHRETLLRSGCAWNGSLYLGYPLGQPQLTVQRLSLAAHERLDWQVHPMPSALYVLKGELRLETRDGAQSTRVLEGEAAGCLMNIIHRLIAGAEPVEALLFHAGVEGMPVGLGERGEMPDA</sequence>
<organism evidence="5 9">
    <name type="scientific">Pseudomonas aeruginosa</name>
    <dbReference type="NCBI Taxonomy" id="287"/>
    <lineage>
        <taxon>Bacteria</taxon>
        <taxon>Pseudomonadati</taxon>
        <taxon>Pseudomonadota</taxon>
        <taxon>Gammaproteobacteria</taxon>
        <taxon>Pseudomonadales</taxon>
        <taxon>Pseudomonadaceae</taxon>
        <taxon>Pseudomonas</taxon>
    </lineage>
</organism>
<dbReference type="Proteomes" id="UP001297540">
    <property type="component" value="Chromosome"/>
</dbReference>
<evidence type="ECO:0000313" key="3">
    <source>
        <dbReference type="EMBL" id="MUI38895.1"/>
    </source>
</evidence>
<dbReference type="Proteomes" id="UP000284767">
    <property type="component" value="Unassembled WGS sequence"/>
</dbReference>
<evidence type="ECO:0000313" key="8">
    <source>
        <dbReference type="Proteomes" id="UP000194857"/>
    </source>
</evidence>
<dbReference type="AlphaFoldDB" id="A0A071KXR8"/>
<evidence type="ECO:0000313" key="2">
    <source>
        <dbReference type="EMBL" id="CRP98183.1"/>
    </source>
</evidence>
<accession>A0A1S1CAB0</accession>
<dbReference type="Gene3D" id="2.60.120.10">
    <property type="entry name" value="Jelly Rolls"/>
    <property type="match status" value="1"/>
</dbReference>
<dbReference type="eggNOG" id="COG1917">
    <property type="taxonomic scope" value="Bacteria"/>
</dbReference>
<evidence type="ECO:0000313" key="6">
    <source>
        <dbReference type="EMBL" id="WOS78201.1"/>
    </source>
</evidence>
<protein>
    <submittedName>
        <fullName evidence="5">Cupin domain-containing protein</fullName>
    </submittedName>
</protein>
<dbReference type="EMBL" id="CP136986">
    <property type="protein sequence ID" value="WOS78201.1"/>
    <property type="molecule type" value="Genomic_DNA"/>
</dbReference>
<evidence type="ECO:0000313" key="7">
    <source>
        <dbReference type="Proteomes" id="UP000045039"/>
    </source>
</evidence>
<dbReference type="SUPFAM" id="SSF51182">
    <property type="entry name" value="RmlC-like cupins"/>
    <property type="match status" value="1"/>
</dbReference>
<dbReference type="EMBL" id="NFFZ01000007">
    <property type="protein sequence ID" value="OTI61272.1"/>
    <property type="molecule type" value="Genomic_DNA"/>
</dbReference>
<reference evidence="6" key="8">
    <citation type="submission" date="2023-10" db="EMBL/GenBank/DDBJ databases">
        <title>Pathogen: clinical or host-associated sample.</title>
        <authorList>
            <person name="Hergert J."/>
            <person name="Casey R."/>
            <person name="Wagner J."/>
            <person name="Young E.L."/>
            <person name="Oakeson K.F."/>
        </authorList>
    </citation>
    <scope>NUCLEOTIDE SEQUENCE</scope>
    <source>
        <strain evidence="6">2021CK-01020</strain>
    </source>
</reference>
<dbReference type="EMBL" id="NSNE01000019">
    <property type="protein sequence ID" value="RPM08663.1"/>
    <property type="molecule type" value="Genomic_DNA"/>
</dbReference>
<accession>A0A071KXR8</accession>
<dbReference type="SMR" id="A0A071KXR8"/>
<dbReference type="RefSeq" id="WP_003083588.1">
    <property type="nucleotide sequence ID" value="NZ_AP014622.1"/>
</dbReference>
<name>A0A071KXR8_PSEAI</name>
<dbReference type="EMBL" id="CVVU01000259">
    <property type="protein sequence ID" value="CRP98183.1"/>
    <property type="molecule type" value="Genomic_DNA"/>
</dbReference>